<evidence type="ECO:0000313" key="7">
    <source>
        <dbReference type="Proteomes" id="UP000616769"/>
    </source>
</evidence>
<dbReference type="PROSITE" id="PS00518">
    <property type="entry name" value="ZF_RING_1"/>
    <property type="match status" value="1"/>
</dbReference>
<dbReference type="PROSITE" id="PS50089">
    <property type="entry name" value="ZF_RING_2"/>
    <property type="match status" value="1"/>
</dbReference>
<gene>
    <name evidence="6" type="ORF">QR98_0060490</name>
</gene>
<organism evidence="6 7">
    <name type="scientific">Sarcoptes scabiei</name>
    <name type="common">Itch mite</name>
    <name type="synonym">Acarus scabiei</name>
    <dbReference type="NCBI Taxonomy" id="52283"/>
    <lineage>
        <taxon>Eukaryota</taxon>
        <taxon>Metazoa</taxon>
        <taxon>Ecdysozoa</taxon>
        <taxon>Arthropoda</taxon>
        <taxon>Chelicerata</taxon>
        <taxon>Arachnida</taxon>
        <taxon>Acari</taxon>
        <taxon>Acariformes</taxon>
        <taxon>Sarcoptiformes</taxon>
        <taxon>Astigmata</taxon>
        <taxon>Psoroptidia</taxon>
        <taxon>Sarcoptoidea</taxon>
        <taxon>Sarcoptidae</taxon>
        <taxon>Sarcoptinae</taxon>
        <taxon>Sarcoptes</taxon>
    </lineage>
</organism>
<dbReference type="UniPathway" id="UPA00143"/>
<dbReference type="InterPro" id="IPR041042">
    <property type="entry name" value="Znf_Hakai"/>
</dbReference>
<evidence type="ECO:0000256" key="4">
    <source>
        <dbReference type="ARBA" id="ARBA00038499"/>
    </source>
</evidence>
<dbReference type="GO" id="GO:0030155">
    <property type="term" value="P:regulation of cell adhesion"/>
    <property type="evidence" value="ECO:0007669"/>
    <property type="project" value="TreeGrafter"/>
</dbReference>
<sequence>MDHHHYHHDALYKHKTFSKHDDSNSNVLHKHHSMIDDNGDCDVRSQNDIVDINETDFVNSDPEFFNFNTLISPLSTLPFVQSNKMQWKNRANLVGEKILNPSIHICEECSKPILIYGRMIPCKHVFCYECANKSQTECLRCSEEIFKIEKCNLGTVFICRNETCKRTYLSQRDLEAHIKHRHVRKSDLLSRL</sequence>
<dbReference type="InterPro" id="IPR040383">
    <property type="entry name" value="HAKAI/CBLL2"/>
</dbReference>
<dbReference type="Proteomes" id="UP000616769">
    <property type="component" value="Unassembled WGS sequence"/>
</dbReference>
<evidence type="ECO:0000256" key="1">
    <source>
        <dbReference type="ARBA" id="ARBA00022723"/>
    </source>
</evidence>
<protein>
    <recommendedName>
        <fullName evidence="5">E3 ubiquitin-protein ligase Hakai</fullName>
    </recommendedName>
</protein>
<dbReference type="PANTHER" id="PTHR13480">
    <property type="entry name" value="E3 UBIQUITIN-PROTEIN LIGASE HAKAI-RELATED"/>
    <property type="match status" value="1"/>
</dbReference>
<dbReference type="GO" id="GO:0016567">
    <property type="term" value="P:protein ubiquitination"/>
    <property type="evidence" value="ECO:0007669"/>
    <property type="project" value="UniProtKB-UniPathway"/>
</dbReference>
<dbReference type="AlphaFoldDB" id="A0A132A9C2"/>
<dbReference type="PANTHER" id="PTHR13480:SF0">
    <property type="entry name" value="E3 UBIQUITIN-PROTEIN LIGASE HAKAI"/>
    <property type="match status" value="1"/>
</dbReference>
<dbReference type="InterPro" id="IPR013083">
    <property type="entry name" value="Znf_RING/FYVE/PHD"/>
</dbReference>
<dbReference type="Gene3D" id="3.30.40.10">
    <property type="entry name" value="Zinc/RING finger domain, C3HC4 (zinc finger)"/>
    <property type="match status" value="1"/>
</dbReference>
<dbReference type="PROSITE" id="PS00028">
    <property type="entry name" value="ZINC_FINGER_C2H2_1"/>
    <property type="match status" value="1"/>
</dbReference>
<dbReference type="Gene3D" id="6.10.140.2210">
    <property type="match status" value="1"/>
</dbReference>
<evidence type="ECO:0000256" key="3">
    <source>
        <dbReference type="ARBA" id="ARBA00022833"/>
    </source>
</evidence>
<dbReference type="EMBL" id="JXLN01011666">
    <property type="protein sequence ID" value="KPM07552.1"/>
    <property type="molecule type" value="Genomic_DNA"/>
</dbReference>
<comment type="caution">
    <text evidence="6">The sequence shown here is derived from an EMBL/GenBank/DDBJ whole genome shotgun (WGS) entry which is preliminary data.</text>
</comment>
<dbReference type="InterPro" id="IPR017907">
    <property type="entry name" value="Znf_RING_CS"/>
</dbReference>
<dbReference type="Pfam" id="PF18408">
    <property type="entry name" value="zf_Hakai"/>
    <property type="match status" value="1"/>
</dbReference>
<evidence type="ECO:0000256" key="2">
    <source>
        <dbReference type="ARBA" id="ARBA00022771"/>
    </source>
</evidence>
<dbReference type="GO" id="GO:0061630">
    <property type="term" value="F:ubiquitin protein ligase activity"/>
    <property type="evidence" value="ECO:0007669"/>
    <property type="project" value="InterPro"/>
</dbReference>
<keyword evidence="3" id="KW-0862">Zinc</keyword>
<dbReference type="InterPro" id="IPR013087">
    <property type="entry name" value="Znf_C2H2_type"/>
</dbReference>
<dbReference type="GO" id="GO:0008270">
    <property type="term" value="F:zinc ion binding"/>
    <property type="evidence" value="ECO:0007669"/>
    <property type="project" value="UniProtKB-KW"/>
</dbReference>
<name>A0A132A9C2_SARSC</name>
<accession>A0A132A9C2</accession>
<dbReference type="PROSITE" id="PS50157">
    <property type="entry name" value="ZINC_FINGER_C2H2_2"/>
    <property type="match status" value="1"/>
</dbReference>
<dbReference type="InterPro" id="IPR001841">
    <property type="entry name" value="Znf_RING"/>
</dbReference>
<comment type="similarity">
    <text evidence="4">Belongs to the Hakai family.</text>
</comment>
<evidence type="ECO:0000256" key="5">
    <source>
        <dbReference type="ARBA" id="ARBA00041081"/>
    </source>
</evidence>
<reference evidence="6 7" key="1">
    <citation type="journal article" date="2015" name="Parasit. Vectors">
        <title>Draft genome of the scabies mite.</title>
        <authorList>
            <person name="Rider S.D.Jr."/>
            <person name="Morgan M.S."/>
            <person name="Arlian L.G."/>
        </authorList>
    </citation>
    <scope>NUCLEOTIDE SEQUENCE [LARGE SCALE GENOMIC DNA]</scope>
    <source>
        <strain evidence="6">Arlian Lab</strain>
    </source>
</reference>
<keyword evidence="1" id="KW-0479">Metal-binding</keyword>
<evidence type="ECO:0000313" key="6">
    <source>
        <dbReference type="EMBL" id="KPM07552.1"/>
    </source>
</evidence>
<proteinExistence type="inferred from homology"/>
<keyword evidence="2" id="KW-0863">Zinc-finger</keyword>
<dbReference type="VEuPathDB" id="VectorBase:SSCA007533"/>